<proteinExistence type="predicted"/>
<evidence type="ECO:0008006" key="3">
    <source>
        <dbReference type="Google" id="ProtNLM"/>
    </source>
</evidence>
<dbReference type="SUPFAM" id="SSF160719">
    <property type="entry name" value="gpW/gp25-like"/>
    <property type="match status" value="1"/>
</dbReference>
<accession>Q727X7</accession>
<dbReference type="InterPro" id="IPR010877">
    <property type="entry name" value="Phage_Mu_Gp46"/>
</dbReference>
<keyword evidence="2" id="KW-1185">Reference proteome</keyword>
<dbReference type="Proteomes" id="UP000002194">
    <property type="component" value="Chromosome"/>
</dbReference>
<dbReference type="Pfam" id="PF07409">
    <property type="entry name" value="GP46"/>
    <property type="match status" value="1"/>
</dbReference>
<gene>
    <name evidence="1" type="ordered locus">DVU_2727</name>
</gene>
<protein>
    <recommendedName>
        <fullName evidence="3">Phage GP46 family protein</fullName>
    </recommendedName>
</protein>
<dbReference type="PaxDb" id="882-DVU_2727"/>
<organism evidence="1 2">
    <name type="scientific">Nitratidesulfovibrio vulgaris (strain ATCC 29579 / DSM 644 / CCUG 34227 / NCIMB 8303 / VKM B-1760 / Hildenborough)</name>
    <name type="common">Desulfovibrio vulgaris</name>
    <dbReference type="NCBI Taxonomy" id="882"/>
    <lineage>
        <taxon>Bacteria</taxon>
        <taxon>Pseudomonadati</taxon>
        <taxon>Thermodesulfobacteriota</taxon>
        <taxon>Desulfovibrionia</taxon>
        <taxon>Desulfovibrionales</taxon>
        <taxon>Desulfovibrionaceae</taxon>
        <taxon>Nitratidesulfovibrio</taxon>
    </lineage>
</organism>
<dbReference type="eggNOG" id="COG4381">
    <property type="taxonomic scope" value="Bacteria"/>
</dbReference>
<dbReference type="EMBL" id="AE017285">
    <property type="protein sequence ID" value="AAS97199.1"/>
    <property type="molecule type" value="Genomic_DNA"/>
</dbReference>
<dbReference type="Gene3D" id="3.10.450.40">
    <property type="match status" value="1"/>
</dbReference>
<evidence type="ECO:0000313" key="1">
    <source>
        <dbReference type="EMBL" id="AAS97199.1"/>
    </source>
</evidence>
<dbReference type="AlphaFoldDB" id="Q727X7"/>
<dbReference type="RefSeq" id="WP_010939994.1">
    <property type="nucleotide sequence ID" value="NC_002937.3"/>
</dbReference>
<sequence>MGTDAAIDTLRGDYTGERIASLANAVYLRLMTPLGSWWGDTALGSRLHELAREKDVPRIRRLAAQYAEQALAPLLTDGRARAVTVTAAQPHDGRCILHVTVTDATGQQQTYTHPVRVA</sequence>
<dbReference type="SMR" id="Q727X7"/>
<dbReference type="STRING" id="882.DVU_2727"/>
<name>Q727X7_NITV2</name>
<dbReference type="EnsemblBacteria" id="AAS97199">
    <property type="protein sequence ID" value="AAS97199"/>
    <property type="gene ID" value="DVU_2727"/>
</dbReference>
<dbReference type="HOGENOM" id="CLU_144087_0_0_7"/>
<dbReference type="PhylomeDB" id="Q727X7"/>
<evidence type="ECO:0000313" key="2">
    <source>
        <dbReference type="Proteomes" id="UP000002194"/>
    </source>
</evidence>
<dbReference type="OrthoDB" id="6689897at2"/>
<dbReference type="PATRIC" id="fig|882.5.peg.2465"/>
<dbReference type="KEGG" id="dvu:DVU_2727"/>
<reference evidence="1 2" key="1">
    <citation type="journal article" date="2004" name="Nat. Biotechnol.">
        <title>The genome sequence of the anaerobic, sulfate-reducing bacterium Desulfovibrio vulgaris Hildenborough.</title>
        <authorList>
            <person name="Heidelberg J.F."/>
            <person name="Seshadri R."/>
            <person name="Haveman S.A."/>
            <person name="Hemme C.L."/>
            <person name="Paulsen I.T."/>
            <person name="Kolonay J.F."/>
            <person name="Eisen J.A."/>
            <person name="Ward N."/>
            <person name="Methe B."/>
            <person name="Brinkac L.M."/>
            <person name="Daugherty S.C."/>
            <person name="Deboy R.T."/>
            <person name="Dodson R.J."/>
            <person name="Durkin A.S."/>
            <person name="Madupu R."/>
            <person name="Nelson W.C."/>
            <person name="Sullivan S.A."/>
            <person name="Fouts D."/>
            <person name="Haft D.H."/>
            <person name="Selengut J."/>
            <person name="Peterson J.D."/>
            <person name="Davidsen T.M."/>
            <person name="Zafar N."/>
            <person name="Zhou L."/>
            <person name="Radune D."/>
            <person name="Dimitrov G."/>
            <person name="Hance M."/>
            <person name="Tran K."/>
            <person name="Khouri H."/>
            <person name="Gill J."/>
            <person name="Utterback T.R."/>
            <person name="Feldblyum T.V."/>
            <person name="Wall J.D."/>
            <person name="Voordouw G."/>
            <person name="Fraser C.M."/>
        </authorList>
    </citation>
    <scope>NUCLEOTIDE SEQUENCE [LARGE SCALE GENOMIC DNA]</scope>
    <source>
        <strain evidence="2">ATCC 29579 / DSM 644 / NCIMB 8303 / VKM B-1760 / Hildenborough</strain>
    </source>
</reference>